<evidence type="ECO:0000313" key="7">
    <source>
        <dbReference type="EnsemblMetazoa" id="G14339.5:cds"/>
    </source>
</evidence>
<dbReference type="PROSITE" id="PS00216">
    <property type="entry name" value="SUGAR_TRANSPORT_1"/>
    <property type="match status" value="1"/>
</dbReference>
<feature type="transmembrane region" description="Helical" evidence="5">
    <location>
        <begin position="152"/>
        <end position="171"/>
    </location>
</feature>
<dbReference type="Proteomes" id="UP000005408">
    <property type="component" value="Unassembled WGS sequence"/>
</dbReference>
<dbReference type="AlphaFoldDB" id="A0A8W8IK06"/>
<feature type="transmembrane region" description="Helical" evidence="5">
    <location>
        <begin position="211"/>
        <end position="230"/>
    </location>
</feature>
<feature type="transmembrane region" description="Helical" evidence="5">
    <location>
        <begin position="236"/>
        <end position="258"/>
    </location>
</feature>
<feature type="transmembrane region" description="Helical" evidence="5">
    <location>
        <begin position="412"/>
        <end position="435"/>
    </location>
</feature>
<keyword evidence="4 5" id="KW-0472">Membrane</keyword>
<sequence>MADPAMVANLQEDVDEILERVLVECGGLGKLQWILIFVVIGSKLAITWSMLMMTFAGATPDWWCAWQNQTSGFNDSYVESLKTCSPPANYSVGDTCMSIRFSDDKNTIVNEWNLICDEEWIASTITTIQMGGLLASGFIAGQIADLIGRKPTFFLSLLLLAVSNLVCGFAVSWQMFAAARFVIGLACGMYLTVFFNFVLEFIPIRYRAMIMAIPAWPVFAALFGLVSWWLRDWQYLHYASAIITVPFLFGVLFFYSVVPESFRWLVSHYKTKQAEVVIARIAAVNGKKKPDVTKLIEITRKKEEMKQDKKYSILDIFRHKSLMKHSFLLWFIWLASGYSYYAISFGVEELSGDLYLNMFLLSAVEIPAQAVTWFFNNCIGRKWTCCLFYMIAALGGLAVGVVQVLNPANSSVIINGCAMVAKLGVAAAWAALMTFTTETYPTVVRNIGYGCANSISRVGAMVAPQIVQLSKSVSGLMYFLCGTLMFLSSISAALVPETKGKVMENQIRKSGKAELYKLESGSVNAEKKITI</sequence>
<dbReference type="SUPFAM" id="SSF103473">
    <property type="entry name" value="MFS general substrate transporter"/>
    <property type="match status" value="1"/>
</dbReference>
<feature type="transmembrane region" description="Helical" evidence="5">
    <location>
        <begin position="387"/>
        <end position="406"/>
    </location>
</feature>
<dbReference type="PANTHER" id="PTHR24064">
    <property type="entry name" value="SOLUTE CARRIER FAMILY 22 MEMBER"/>
    <property type="match status" value="1"/>
</dbReference>
<feature type="transmembrane region" description="Helical" evidence="5">
    <location>
        <begin position="33"/>
        <end position="56"/>
    </location>
</feature>
<dbReference type="Gene3D" id="1.20.1250.20">
    <property type="entry name" value="MFS general substrate transporter like domains"/>
    <property type="match status" value="1"/>
</dbReference>
<evidence type="ECO:0000313" key="8">
    <source>
        <dbReference type="Proteomes" id="UP000005408"/>
    </source>
</evidence>
<organism evidence="7 8">
    <name type="scientific">Magallana gigas</name>
    <name type="common">Pacific oyster</name>
    <name type="synonym">Crassostrea gigas</name>
    <dbReference type="NCBI Taxonomy" id="29159"/>
    <lineage>
        <taxon>Eukaryota</taxon>
        <taxon>Metazoa</taxon>
        <taxon>Spiralia</taxon>
        <taxon>Lophotrochozoa</taxon>
        <taxon>Mollusca</taxon>
        <taxon>Bivalvia</taxon>
        <taxon>Autobranchia</taxon>
        <taxon>Pteriomorphia</taxon>
        <taxon>Ostreida</taxon>
        <taxon>Ostreoidea</taxon>
        <taxon>Ostreidae</taxon>
        <taxon>Magallana</taxon>
    </lineage>
</organism>
<dbReference type="PROSITE" id="PS50850">
    <property type="entry name" value="MFS"/>
    <property type="match status" value="1"/>
</dbReference>
<dbReference type="EnsemblMetazoa" id="G14339.5">
    <property type="protein sequence ID" value="G14339.5:cds"/>
    <property type="gene ID" value="G14339"/>
</dbReference>
<evidence type="ECO:0000259" key="6">
    <source>
        <dbReference type="PROSITE" id="PS50850"/>
    </source>
</evidence>
<evidence type="ECO:0000256" key="2">
    <source>
        <dbReference type="ARBA" id="ARBA00022692"/>
    </source>
</evidence>
<dbReference type="PROSITE" id="PS00217">
    <property type="entry name" value="SUGAR_TRANSPORT_2"/>
    <property type="match status" value="1"/>
</dbReference>
<evidence type="ECO:0000256" key="5">
    <source>
        <dbReference type="SAM" id="Phobius"/>
    </source>
</evidence>
<keyword evidence="8" id="KW-1185">Reference proteome</keyword>
<dbReference type="InterPro" id="IPR005829">
    <property type="entry name" value="Sugar_transporter_CS"/>
</dbReference>
<evidence type="ECO:0000256" key="1">
    <source>
        <dbReference type="ARBA" id="ARBA00004141"/>
    </source>
</evidence>
<dbReference type="EnsemblMetazoa" id="G14339.2">
    <property type="protein sequence ID" value="G14339.2:cds"/>
    <property type="gene ID" value="G14339"/>
</dbReference>
<reference evidence="7" key="1">
    <citation type="submission" date="2022-08" db="UniProtKB">
        <authorList>
            <consortium name="EnsemblMetazoa"/>
        </authorList>
    </citation>
    <scope>IDENTIFICATION</scope>
    <source>
        <strain evidence="7">05x7-T-G4-1.051#20</strain>
    </source>
</reference>
<feature type="domain" description="Major facilitator superfamily (MFS) profile" evidence="6">
    <location>
        <begin position="34"/>
        <end position="499"/>
    </location>
</feature>
<proteinExistence type="predicted"/>
<feature type="transmembrane region" description="Helical" evidence="5">
    <location>
        <begin position="473"/>
        <end position="495"/>
    </location>
</feature>
<feature type="transmembrane region" description="Helical" evidence="5">
    <location>
        <begin position="177"/>
        <end position="199"/>
    </location>
</feature>
<dbReference type="GO" id="GO:0016020">
    <property type="term" value="C:membrane"/>
    <property type="evidence" value="ECO:0007669"/>
    <property type="project" value="UniProtKB-SubCell"/>
</dbReference>
<feature type="transmembrane region" description="Helical" evidence="5">
    <location>
        <begin position="120"/>
        <end position="140"/>
    </location>
</feature>
<keyword evidence="2 5" id="KW-0812">Transmembrane</keyword>
<accession>A0A8W8IK06</accession>
<name>A0A8W8IK06_MAGGI</name>
<protein>
    <recommendedName>
        <fullName evidence="6">Major facilitator superfamily (MFS) profile domain-containing protein</fullName>
    </recommendedName>
</protein>
<feature type="transmembrane region" description="Helical" evidence="5">
    <location>
        <begin position="355"/>
        <end position="375"/>
    </location>
</feature>
<evidence type="ECO:0000256" key="3">
    <source>
        <dbReference type="ARBA" id="ARBA00022989"/>
    </source>
</evidence>
<feature type="transmembrane region" description="Helical" evidence="5">
    <location>
        <begin position="327"/>
        <end position="343"/>
    </location>
</feature>
<evidence type="ECO:0000256" key="4">
    <source>
        <dbReference type="ARBA" id="ARBA00023136"/>
    </source>
</evidence>
<dbReference type="GO" id="GO:0022857">
    <property type="term" value="F:transmembrane transporter activity"/>
    <property type="evidence" value="ECO:0007669"/>
    <property type="project" value="InterPro"/>
</dbReference>
<keyword evidence="3 5" id="KW-1133">Transmembrane helix</keyword>
<dbReference type="InterPro" id="IPR005828">
    <property type="entry name" value="MFS_sugar_transport-like"/>
</dbReference>
<dbReference type="InterPro" id="IPR020846">
    <property type="entry name" value="MFS_dom"/>
</dbReference>
<dbReference type="InterPro" id="IPR036259">
    <property type="entry name" value="MFS_trans_sf"/>
</dbReference>
<comment type="subcellular location">
    <subcellularLocation>
        <location evidence="1">Membrane</location>
        <topology evidence="1">Multi-pass membrane protein</topology>
    </subcellularLocation>
</comment>
<dbReference type="Pfam" id="PF00083">
    <property type="entry name" value="Sugar_tr"/>
    <property type="match status" value="1"/>
</dbReference>